<keyword evidence="2 3" id="KW-0040">ANK repeat</keyword>
<dbReference type="Gene3D" id="1.25.40.20">
    <property type="entry name" value="Ankyrin repeat-containing domain"/>
    <property type="match status" value="1"/>
</dbReference>
<keyword evidence="1" id="KW-0677">Repeat</keyword>
<dbReference type="AlphaFoldDB" id="A0A0B6Z487"/>
<dbReference type="SMART" id="SM00248">
    <property type="entry name" value="ANK"/>
    <property type="match status" value="1"/>
</dbReference>
<sequence>MEQRLVAAAGSGDISTVRKLLRKNVPTSTIDEYGRTALSFACSGGHSEVVRILLEADADVNQKLGSNVTALHIAAKIPW</sequence>
<dbReference type="PANTHER" id="PTHR24171">
    <property type="entry name" value="ANKYRIN REPEAT DOMAIN-CONTAINING PROTEIN 39-RELATED"/>
    <property type="match status" value="1"/>
</dbReference>
<dbReference type="PROSITE" id="PS50297">
    <property type="entry name" value="ANK_REP_REGION"/>
    <property type="match status" value="1"/>
</dbReference>
<dbReference type="InterPro" id="IPR036770">
    <property type="entry name" value="Ankyrin_rpt-contain_sf"/>
</dbReference>
<evidence type="ECO:0000256" key="3">
    <source>
        <dbReference type="PROSITE-ProRule" id="PRU00023"/>
    </source>
</evidence>
<dbReference type="PROSITE" id="PS50088">
    <property type="entry name" value="ANK_REPEAT"/>
    <property type="match status" value="1"/>
</dbReference>
<dbReference type="EMBL" id="HACG01015640">
    <property type="protein sequence ID" value="CEK62505.1"/>
    <property type="molecule type" value="Transcribed_RNA"/>
</dbReference>
<accession>A0A0B6Z487</accession>
<evidence type="ECO:0000256" key="1">
    <source>
        <dbReference type="ARBA" id="ARBA00022737"/>
    </source>
</evidence>
<evidence type="ECO:0000256" key="2">
    <source>
        <dbReference type="ARBA" id="ARBA00023043"/>
    </source>
</evidence>
<organism evidence="4">
    <name type="scientific">Arion vulgaris</name>
    <dbReference type="NCBI Taxonomy" id="1028688"/>
    <lineage>
        <taxon>Eukaryota</taxon>
        <taxon>Metazoa</taxon>
        <taxon>Spiralia</taxon>
        <taxon>Lophotrochozoa</taxon>
        <taxon>Mollusca</taxon>
        <taxon>Gastropoda</taxon>
        <taxon>Heterobranchia</taxon>
        <taxon>Euthyneura</taxon>
        <taxon>Panpulmonata</taxon>
        <taxon>Eupulmonata</taxon>
        <taxon>Stylommatophora</taxon>
        <taxon>Helicina</taxon>
        <taxon>Arionoidea</taxon>
        <taxon>Arionidae</taxon>
        <taxon>Arion</taxon>
    </lineage>
</organism>
<dbReference type="Pfam" id="PF12796">
    <property type="entry name" value="Ank_2"/>
    <property type="match status" value="1"/>
</dbReference>
<dbReference type="InterPro" id="IPR002110">
    <property type="entry name" value="Ankyrin_rpt"/>
</dbReference>
<gene>
    <name evidence="4" type="primary">ORF45355</name>
</gene>
<proteinExistence type="predicted"/>
<protein>
    <submittedName>
        <fullName evidence="4">Uncharacterized protein</fullName>
    </submittedName>
</protein>
<name>A0A0B6Z487_9EUPU</name>
<feature type="repeat" description="ANK" evidence="3">
    <location>
        <begin position="33"/>
        <end position="65"/>
    </location>
</feature>
<dbReference type="SUPFAM" id="SSF48403">
    <property type="entry name" value="Ankyrin repeat"/>
    <property type="match status" value="1"/>
</dbReference>
<evidence type="ECO:0000313" key="4">
    <source>
        <dbReference type="EMBL" id="CEK62505.1"/>
    </source>
</evidence>
<reference evidence="4" key="1">
    <citation type="submission" date="2014-12" db="EMBL/GenBank/DDBJ databases">
        <title>Insight into the proteome of Arion vulgaris.</title>
        <authorList>
            <person name="Aradska J."/>
            <person name="Bulat T."/>
            <person name="Smidak R."/>
            <person name="Sarate P."/>
            <person name="Gangsoo J."/>
            <person name="Sialana F."/>
            <person name="Bilban M."/>
            <person name="Lubec G."/>
        </authorList>
    </citation>
    <scope>NUCLEOTIDE SEQUENCE</scope>
    <source>
        <tissue evidence="4">Skin</tissue>
    </source>
</reference>